<reference evidence="2 4" key="2">
    <citation type="journal article" date="2013" name="Nature">
        <title>Insights into bilaterian evolution from three spiralian genomes.</title>
        <authorList>
            <person name="Simakov O."/>
            <person name="Marletaz F."/>
            <person name="Cho S.J."/>
            <person name="Edsinger-Gonzales E."/>
            <person name="Havlak P."/>
            <person name="Hellsten U."/>
            <person name="Kuo D.H."/>
            <person name="Larsson T."/>
            <person name="Lv J."/>
            <person name="Arendt D."/>
            <person name="Savage R."/>
            <person name="Osoegawa K."/>
            <person name="de Jong P."/>
            <person name="Grimwood J."/>
            <person name="Chapman J.A."/>
            <person name="Shapiro H."/>
            <person name="Aerts A."/>
            <person name="Otillar R.P."/>
            <person name="Terry A.Y."/>
            <person name="Boore J.L."/>
            <person name="Grigoriev I.V."/>
            <person name="Lindberg D.R."/>
            <person name="Seaver E.C."/>
            <person name="Weisblat D.A."/>
            <person name="Putnam N.H."/>
            <person name="Rokhsar D.S."/>
        </authorList>
    </citation>
    <scope>NUCLEOTIDE SEQUENCE</scope>
</reference>
<dbReference type="InParanoid" id="T1FC64"/>
<feature type="chain" id="PRO_5010980456" description="WSC domain-containing protein" evidence="1">
    <location>
        <begin position="27"/>
        <end position="241"/>
    </location>
</feature>
<evidence type="ECO:0000313" key="2">
    <source>
        <dbReference type="EMBL" id="ESN97690.1"/>
    </source>
</evidence>
<reference evidence="3" key="3">
    <citation type="submission" date="2015-06" db="UniProtKB">
        <authorList>
            <consortium name="EnsemblMetazoa"/>
        </authorList>
    </citation>
    <scope>IDENTIFICATION</scope>
</reference>
<keyword evidence="1" id="KW-0732">Signal</keyword>
<evidence type="ECO:0008006" key="5">
    <source>
        <dbReference type="Google" id="ProtNLM"/>
    </source>
</evidence>
<reference evidence="4" key="1">
    <citation type="submission" date="2012-12" db="EMBL/GenBank/DDBJ databases">
        <authorList>
            <person name="Hellsten U."/>
            <person name="Grimwood J."/>
            <person name="Chapman J.A."/>
            <person name="Shapiro H."/>
            <person name="Aerts A."/>
            <person name="Otillar R.P."/>
            <person name="Terry A.Y."/>
            <person name="Boore J.L."/>
            <person name="Simakov O."/>
            <person name="Marletaz F."/>
            <person name="Cho S.-J."/>
            <person name="Edsinger-Gonzales E."/>
            <person name="Havlak P."/>
            <person name="Kuo D.-H."/>
            <person name="Larsson T."/>
            <person name="Lv J."/>
            <person name="Arendt D."/>
            <person name="Savage R."/>
            <person name="Osoegawa K."/>
            <person name="de Jong P."/>
            <person name="Lindberg D.R."/>
            <person name="Seaver E.C."/>
            <person name="Weisblat D.A."/>
            <person name="Putnam N.H."/>
            <person name="Grigoriev I.V."/>
            <person name="Rokhsar D.S."/>
        </authorList>
    </citation>
    <scope>NUCLEOTIDE SEQUENCE</scope>
</reference>
<protein>
    <recommendedName>
        <fullName evidence="5">WSC domain-containing protein</fullName>
    </recommendedName>
</protein>
<dbReference type="CTD" id="20206413"/>
<dbReference type="EMBL" id="KB097304">
    <property type="protein sequence ID" value="ESN97690.1"/>
    <property type="molecule type" value="Genomic_DNA"/>
</dbReference>
<dbReference type="HOGENOM" id="CLU_1152830_0_0_1"/>
<proteinExistence type="predicted"/>
<dbReference type="AlphaFoldDB" id="T1FC64"/>
<organism evidence="3 4">
    <name type="scientific">Helobdella robusta</name>
    <name type="common">Californian leech</name>
    <dbReference type="NCBI Taxonomy" id="6412"/>
    <lineage>
        <taxon>Eukaryota</taxon>
        <taxon>Metazoa</taxon>
        <taxon>Spiralia</taxon>
        <taxon>Lophotrochozoa</taxon>
        <taxon>Annelida</taxon>
        <taxon>Clitellata</taxon>
        <taxon>Hirudinea</taxon>
        <taxon>Rhynchobdellida</taxon>
        <taxon>Glossiphoniidae</taxon>
        <taxon>Helobdella</taxon>
    </lineage>
</organism>
<evidence type="ECO:0000256" key="1">
    <source>
        <dbReference type="SAM" id="SignalP"/>
    </source>
</evidence>
<dbReference type="EMBL" id="AMQM01006170">
    <property type="status" value="NOT_ANNOTATED_CDS"/>
    <property type="molecule type" value="Genomic_DNA"/>
</dbReference>
<keyword evidence="4" id="KW-1185">Reference proteome</keyword>
<evidence type="ECO:0000313" key="4">
    <source>
        <dbReference type="Proteomes" id="UP000015101"/>
    </source>
</evidence>
<evidence type="ECO:0000313" key="3">
    <source>
        <dbReference type="EnsemblMetazoa" id="HelroP177745"/>
    </source>
</evidence>
<dbReference type="KEGG" id="hro:HELRODRAFT_177745"/>
<name>T1FC64_HELRO</name>
<sequence length="241" mass="27347">MDFKCDLIFNVIILIINAHLTRSVLARDCSSDNGGCLPDELCVKKLFRGEFIVKCLGPSSEMVLNVQTAHSIYFISDLFYIVNGFNNNYKLSLFLFYNTFIGTDHYLANTNGKHLLGCFLTGVTDTYDFNDKVLIYVDSIGECSYQCTTPYYGIKFINNKHQCECFLNIKYRTSMARCNQTCKDEPVSNLTLVGCFTSVTHHYKAEDKTVNVDTCAAACREKSFSFLGYKALAKNIINWNK</sequence>
<dbReference type="EnsemblMetazoa" id="HelroT177745">
    <property type="protein sequence ID" value="HelroP177745"/>
    <property type="gene ID" value="HelroG177745"/>
</dbReference>
<dbReference type="RefSeq" id="XP_009024150.1">
    <property type="nucleotide sequence ID" value="XM_009025902.1"/>
</dbReference>
<feature type="signal peptide" evidence="1">
    <location>
        <begin position="1"/>
        <end position="26"/>
    </location>
</feature>
<accession>T1FC64</accession>
<dbReference type="GeneID" id="20206413"/>
<gene>
    <name evidence="3" type="primary">20206413</name>
    <name evidence="2" type="ORF">HELRODRAFT_177745</name>
</gene>
<dbReference type="Proteomes" id="UP000015101">
    <property type="component" value="Unassembled WGS sequence"/>
</dbReference>